<dbReference type="PANTHER" id="PTHR40763">
    <property type="entry name" value="MEMBRANE PROTEIN-RELATED"/>
    <property type="match status" value="1"/>
</dbReference>
<dbReference type="Proteomes" id="UP000185491">
    <property type="component" value="Chromosome"/>
</dbReference>
<protein>
    <submittedName>
        <fullName evidence="3">Uncharacterized protein</fullName>
    </submittedName>
</protein>
<proteinExistence type="predicted"/>
<dbReference type="Pfam" id="PF08044">
    <property type="entry name" value="DUF1707"/>
    <property type="match status" value="1"/>
</dbReference>
<accession>A0A1L7D4Q1</accession>
<keyword evidence="4" id="KW-1185">Reference proteome</keyword>
<name>A0A1L7D4Q1_9CORY</name>
<dbReference type="AlphaFoldDB" id="A0A1L7D4Q1"/>
<dbReference type="EMBL" id="CP009249">
    <property type="protein sequence ID" value="APT93100.1"/>
    <property type="molecule type" value="Genomic_DNA"/>
</dbReference>
<evidence type="ECO:0000313" key="4">
    <source>
        <dbReference type="Proteomes" id="UP000185491"/>
    </source>
</evidence>
<evidence type="ECO:0000313" key="3">
    <source>
        <dbReference type="EMBL" id="APT93100.1"/>
    </source>
</evidence>
<feature type="domain" description="DUF1707" evidence="1">
    <location>
        <begin position="8"/>
        <end position="58"/>
    </location>
</feature>
<sequence length="182" mass="19315">MTEPVPARATDAQRQAVARQLSQALSTGQLSLPEFDERTALAYSAVTTGDLDKLTRDLAPKPAETGAGRGRSVALLSETTLKNWRVPATHTSVSVLGDITLDLRSATWETDVITINCYSVLGDLNLIVPPDVEVQSGGIAILGEFNVEGGRPPHPTAPARRVVKVGGFSVLAEVNVRVVYGN</sequence>
<dbReference type="RefSeq" id="WP_075735299.1">
    <property type="nucleotide sequence ID" value="NZ_CP009249.1"/>
</dbReference>
<dbReference type="KEGG" id="cpho:CPHO_09600"/>
<dbReference type="PANTHER" id="PTHR40763:SF4">
    <property type="entry name" value="DUF1707 DOMAIN-CONTAINING PROTEIN"/>
    <property type="match status" value="1"/>
</dbReference>
<evidence type="ECO:0000259" key="2">
    <source>
        <dbReference type="Pfam" id="PF09922"/>
    </source>
</evidence>
<feature type="domain" description="Cell wall-active antibiotics response LiaF-like C-terminal" evidence="2">
    <location>
        <begin position="82"/>
        <end position="147"/>
    </location>
</feature>
<dbReference type="Pfam" id="PF09922">
    <property type="entry name" value="LiaF-like_C"/>
    <property type="match status" value="1"/>
</dbReference>
<dbReference type="STRING" id="161895.CPHO_09600"/>
<evidence type="ECO:0000259" key="1">
    <source>
        <dbReference type="Pfam" id="PF08044"/>
    </source>
</evidence>
<reference evidence="3 4" key="1">
    <citation type="submission" date="2014-08" db="EMBL/GenBank/DDBJ databases">
        <title>Complete genome sequence of Corynebacterium phocae M408/89/1(T)(=DSM 44612(T)), isolated from the common seal (Phoca vitulina).</title>
        <authorList>
            <person name="Ruckert C."/>
            <person name="Albersmeier A."/>
            <person name="Winkler A."/>
            <person name="Kalinowski J."/>
        </authorList>
    </citation>
    <scope>NUCLEOTIDE SEQUENCE [LARGE SCALE GENOMIC DNA]</scope>
    <source>
        <strain evidence="3 4">M408/89/1</strain>
    </source>
</reference>
<organism evidence="3 4">
    <name type="scientific">Corynebacterium phocae</name>
    <dbReference type="NCBI Taxonomy" id="161895"/>
    <lineage>
        <taxon>Bacteria</taxon>
        <taxon>Bacillati</taxon>
        <taxon>Actinomycetota</taxon>
        <taxon>Actinomycetes</taxon>
        <taxon>Mycobacteriales</taxon>
        <taxon>Corynebacteriaceae</taxon>
        <taxon>Corynebacterium</taxon>
    </lineage>
</organism>
<dbReference type="InterPro" id="IPR012551">
    <property type="entry name" value="DUF1707_SHOCT-like"/>
</dbReference>
<dbReference type="InterPro" id="IPR024425">
    <property type="entry name" value="LiaF-like_C"/>
</dbReference>
<gene>
    <name evidence="3" type="ORF">CPHO_09600</name>
</gene>
<dbReference type="OrthoDB" id="4772576at2"/>